<sequence length="180" mass="20280">MLKGAVAQRYAQALYDLAEAQGLVDQVEQELRAVDQVIADSREFQKVLYHPRITAQEKKDVLKNIFSGKISPVTENFLFLLVDRHREAFLSDIVAHYSSLADRARNIVKAEVTSAIELTKEEKKKLGEVLNKITRKKVQTAYSVDPALIGGVVVRIGDRVIDGSLRTRLATLREHLRQIS</sequence>
<dbReference type="Gene3D" id="1.10.520.20">
    <property type="entry name" value="N-terminal domain of the delta subunit of the F1F0-ATP synthase"/>
    <property type="match status" value="1"/>
</dbReference>
<dbReference type="AlphaFoldDB" id="A0A1M6HNW3"/>
<keyword evidence="2 8" id="KW-0813">Transport</keyword>
<keyword evidence="9" id="KW-0175">Coiled coil</keyword>
<dbReference type="NCBIfam" id="TIGR01145">
    <property type="entry name" value="ATP_synt_delta"/>
    <property type="match status" value="1"/>
</dbReference>
<dbReference type="InterPro" id="IPR020781">
    <property type="entry name" value="ATPase_OSCP/d_CS"/>
</dbReference>
<dbReference type="InterPro" id="IPR026015">
    <property type="entry name" value="ATP_synth_OSCP/delta_N_sf"/>
</dbReference>
<name>A0A1M6HNW3_9FIRM</name>
<evidence type="ECO:0000256" key="1">
    <source>
        <dbReference type="ARBA" id="ARBA00004370"/>
    </source>
</evidence>
<comment type="function">
    <text evidence="8">F(1)F(0) ATP synthase produces ATP from ADP in the presence of a proton or sodium gradient. F-type ATPases consist of two structural domains, F(1) containing the extramembraneous catalytic core and F(0) containing the membrane proton channel, linked together by a central stalk and a peripheral stalk. During catalysis, ATP synthesis in the catalytic domain of F(1) is coupled via a rotary mechanism of the central stalk subunits to proton translocation.</text>
</comment>
<gene>
    <name evidence="8" type="primary">atpH</name>
    <name evidence="10" type="ORF">SAMN02745219_02064</name>
</gene>
<evidence type="ECO:0000256" key="3">
    <source>
        <dbReference type="ARBA" id="ARBA00022781"/>
    </source>
</evidence>
<dbReference type="NCBIfam" id="NF004403">
    <property type="entry name" value="PRK05758.2-4"/>
    <property type="match status" value="1"/>
</dbReference>
<dbReference type="SUPFAM" id="SSF47928">
    <property type="entry name" value="N-terminal domain of the delta subunit of the F1F0-ATP synthase"/>
    <property type="match status" value="1"/>
</dbReference>
<reference evidence="11" key="1">
    <citation type="submission" date="2016-11" db="EMBL/GenBank/DDBJ databases">
        <authorList>
            <person name="Varghese N."/>
            <person name="Submissions S."/>
        </authorList>
    </citation>
    <scope>NUCLEOTIDE SEQUENCE [LARGE SCALE GENOMIC DNA]</scope>
    <source>
        <strain evidence="11">DSM 16057</strain>
    </source>
</reference>
<evidence type="ECO:0000256" key="2">
    <source>
        <dbReference type="ARBA" id="ARBA00022448"/>
    </source>
</evidence>
<evidence type="ECO:0000256" key="6">
    <source>
        <dbReference type="ARBA" id="ARBA00023196"/>
    </source>
</evidence>
<keyword evidence="7 8" id="KW-0066">ATP synthesis</keyword>
<dbReference type="STRING" id="1121432.SAMN02745219_02064"/>
<dbReference type="Pfam" id="PF00213">
    <property type="entry name" value="OSCP"/>
    <property type="match status" value="1"/>
</dbReference>
<keyword evidence="6 8" id="KW-0139">CF(1)</keyword>
<dbReference type="NCBIfam" id="NF004402">
    <property type="entry name" value="PRK05758.2-2"/>
    <property type="match status" value="1"/>
</dbReference>
<evidence type="ECO:0000256" key="8">
    <source>
        <dbReference type="HAMAP-Rule" id="MF_01416"/>
    </source>
</evidence>
<dbReference type="HAMAP" id="MF_01416">
    <property type="entry name" value="ATP_synth_delta_bact"/>
    <property type="match status" value="1"/>
</dbReference>
<dbReference type="Proteomes" id="UP000184529">
    <property type="component" value="Unassembled WGS sequence"/>
</dbReference>
<keyword evidence="4 8" id="KW-0406">Ion transport</keyword>
<evidence type="ECO:0000256" key="5">
    <source>
        <dbReference type="ARBA" id="ARBA00023136"/>
    </source>
</evidence>
<protein>
    <recommendedName>
        <fullName evidence="8">ATP synthase subunit delta</fullName>
    </recommendedName>
    <alternativeName>
        <fullName evidence="8">ATP synthase F(1) sector subunit delta</fullName>
    </alternativeName>
    <alternativeName>
        <fullName evidence="8">F-type ATPase subunit delta</fullName>
        <shortName evidence="8">F-ATPase subunit delta</shortName>
    </alternativeName>
</protein>
<comment type="similarity">
    <text evidence="8">Belongs to the ATPase delta chain family.</text>
</comment>
<dbReference type="GO" id="GO:0005886">
    <property type="term" value="C:plasma membrane"/>
    <property type="evidence" value="ECO:0007669"/>
    <property type="project" value="UniProtKB-SubCell"/>
</dbReference>
<comment type="function">
    <text evidence="8">This protein is part of the stalk that links CF(0) to CF(1). It either transmits conformational changes from CF(0) to CF(1) or is implicated in proton conduction.</text>
</comment>
<evidence type="ECO:0000313" key="10">
    <source>
        <dbReference type="EMBL" id="SHJ23902.1"/>
    </source>
</evidence>
<feature type="coiled-coil region" evidence="9">
    <location>
        <begin position="10"/>
        <end position="37"/>
    </location>
</feature>
<dbReference type="InterPro" id="IPR000711">
    <property type="entry name" value="ATPase_OSCP/dsu"/>
</dbReference>
<evidence type="ECO:0000256" key="4">
    <source>
        <dbReference type="ARBA" id="ARBA00023065"/>
    </source>
</evidence>
<keyword evidence="11" id="KW-1185">Reference proteome</keyword>
<evidence type="ECO:0000313" key="11">
    <source>
        <dbReference type="Proteomes" id="UP000184529"/>
    </source>
</evidence>
<evidence type="ECO:0000256" key="9">
    <source>
        <dbReference type="SAM" id="Coils"/>
    </source>
</evidence>
<dbReference type="PROSITE" id="PS00389">
    <property type="entry name" value="ATPASE_DELTA"/>
    <property type="match status" value="1"/>
</dbReference>
<accession>A0A1M6HNW3</accession>
<dbReference type="PRINTS" id="PR00125">
    <property type="entry name" value="ATPASEDELTA"/>
</dbReference>
<evidence type="ECO:0000256" key="7">
    <source>
        <dbReference type="ARBA" id="ARBA00023310"/>
    </source>
</evidence>
<comment type="subcellular location">
    <subcellularLocation>
        <location evidence="8">Cell membrane</location>
        <topology evidence="8">Peripheral membrane protein</topology>
    </subcellularLocation>
    <subcellularLocation>
        <location evidence="1">Membrane</location>
    </subcellularLocation>
</comment>
<dbReference type="OrthoDB" id="9802471at2"/>
<proteinExistence type="inferred from homology"/>
<dbReference type="PANTHER" id="PTHR11910">
    <property type="entry name" value="ATP SYNTHASE DELTA CHAIN"/>
    <property type="match status" value="1"/>
</dbReference>
<dbReference type="EMBL" id="FQZM01000024">
    <property type="protein sequence ID" value="SHJ23902.1"/>
    <property type="molecule type" value="Genomic_DNA"/>
</dbReference>
<keyword evidence="5 8" id="KW-0472">Membrane</keyword>
<dbReference type="GO" id="GO:0046933">
    <property type="term" value="F:proton-transporting ATP synthase activity, rotational mechanism"/>
    <property type="evidence" value="ECO:0007669"/>
    <property type="project" value="UniProtKB-UniRule"/>
</dbReference>
<keyword evidence="8" id="KW-1003">Cell membrane</keyword>
<organism evidence="10 11">
    <name type="scientific">Desulfofundulus thermosubterraneus DSM 16057</name>
    <dbReference type="NCBI Taxonomy" id="1121432"/>
    <lineage>
        <taxon>Bacteria</taxon>
        <taxon>Bacillati</taxon>
        <taxon>Bacillota</taxon>
        <taxon>Clostridia</taxon>
        <taxon>Eubacteriales</taxon>
        <taxon>Peptococcaceae</taxon>
        <taxon>Desulfofundulus</taxon>
    </lineage>
</organism>
<dbReference type="GO" id="GO:0045259">
    <property type="term" value="C:proton-transporting ATP synthase complex"/>
    <property type="evidence" value="ECO:0007669"/>
    <property type="project" value="UniProtKB-KW"/>
</dbReference>
<keyword evidence="3 8" id="KW-0375">Hydrogen ion transport</keyword>
<dbReference type="RefSeq" id="WP_072869412.1">
    <property type="nucleotide sequence ID" value="NZ_FQZM01000024.1"/>
</dbReference>